<keyword evidence="3" id="KW-1185">Reference proteome</keyword>
<accession>A0A318JD17</accession>
<dbReference type="AlphaFoldDB" id="A0A318JD17"/>
<sequence length="114" mass="12973">MDFFDQLTEALSLVRTDRQLQLLGIIVIYACMSVVTLIMYAFDKAEARKRAPRISERALLLCGLACGWPGAVLAQNWFRHKTIKTSFRLAFAVTVIFNCLVLVMFISWSLNLLN</sequence>
<name>A0A318JD17_9BURK</name>
<dbReference type="RefSeq" id="WP_245936830.1">
    <property type="nucleotide sequence ID" value="NZ_QJKB01000001.1"/>
</dbReference>
<evidence type="ECO:0000313" key="2">
    <source>
        <dbReference type="EMBL" id="PXX47488.1"/>
    </source>
</evidence>
<proteinExistence type="predicted"/>
<gene>
    <name evidence="2" type="ORF">DFR42_1011069</name>
</gene>
<keyword evidence="1" id="KW-0472">Membrane</keyword>
<dbReference type="InterPro" id="IPR010718">
    <property type="entry name" value="DUF1294"/>
</dbReference>
<comment type="caution">
    <text evidence="2">The sequence shown here is derived from an EMBL/GenBank/DDBJ whole genome shotgun (WGS) entry which is preliminary data.</text>
</comment>
<feature type="transmembrane region" description="Helical" evidence="1">
    <location>
        <begin position="20"/>
        <end position="42"/>
    </location>
</feature>
<evidence type="ECO:0000256" key="1">
    <source>
        <dbReference type="SAM" id="Phobius"/>
    </source>
</evidence>
<reference evidence="2 3" key="1">
    <citation type="submission" date="2018-05" db="EMBL/GenBank/DDBJ databases">
        <title>Genomic Encyclopedia of Type Strains, Phase IV (KMG-IV): sequencing the most valuable type-strain genomes for metagenomic binning, comparative biology and taxonomic classification.</title>
        <authorList>
            <person name="Goeker M."/>
        </authorList>
    </citation>
    <scope>NUCLEOTIDE SEQUENCE [LARGE SCALE GENOMIC DNA]</scope>
    <source>
        <strain evidence="2 3">DSM 19792</strain>
    </source>
</reference>
<dbReference type="Proteomes" id="UP000247792">
    <property type="component" value="Unassembled WGS sequence"/>
</dbReference>
<keyword evidence="1" id="KW-1133">Transmembrane helix</keyword>
<organism evidence="2 3">
    <name type="scientific">Undibacterium pigrum</name>
    <dbReference type="NCBI Taxonomy" id="401470"/>
    <lineage>
        <taxon>Bacteria</taxon>
        <taxon>Pseudomonadati</taxon>
        <taxon>Pseudomonadota</taxon>
        <taxon>Betaproteobacteria</taxon>
        <taxon>Burkholderiales</taxon>
        <taxon>Oxalobacteraceae</taxon>
        <taxon>Undibacterium</taxon>
    </lineage>
</organism>
<dbReference type="EMBL" id="QJKB01000001">
    <property type="protein sequence ID" value="PXX47488.1"/>
    <property type="molecule type" value="Genomic_DNA"/>
</dbReference>
<feature type="transmembrane region" description="Helical" evidence="1">
    <location>
        <begin position="90"/>
        <end position="113"/>
    </location>
</feature>
<keyword evidence="1" id="KW-0812">Transmembrane</keyword>
<protein>
    <submittedName>
        <fullName evidence="2">Uncharacterized membrane protein YsdA (DUF1294 family)</fullName>
    </submittedName>
</protein>
<dbReference type="Pfam" id="PF06961">
    <property type="entry name" value="DUF1294"/>
    <property type="match status" value="1"/>
</dbReference>
<evidence type="ECO:0000313" key="3">
    <source>
        <dbReference type="Proteomes" id="UP000247792"/>
    </source>
</evidence>